<comment type="caution">
    <text evidence="3">The sequence shown here is derived from an EMBL/GenBank/DDBJ whole genome shotgun (WGS) entry which is preliminary data.</text>
</comment>
<evidence type="ECO:0000313" key="3">
    <source>
        <dbReference type="EMBL" id="MDG3005635.1"/>
    </source>
</evidence>
<keyword evidence="2" id="KW-0812">Transmembrane</keyword>
<keyword evidence="2" id="KW-1133">Transmembrane helix</keyword>
<accession>A0ABT6FE36</accession>
<name>A0ABT6FE36_9BACT</name>
<dbReference type="InterPro" id="IPR011989">
    <property type="entry name" value="ARM-like"/>
</dbReference>
<dbReference type="Gene3D" id="1.25.10.10">
    <property type="entry name" value="Leucine-rich Repeat Variant"/>
    <property type="match status" value="1"/>
</dbReference>
<keyword evidence="2" id="KW-0472">Membrane</keyword>
<dbReference type="RefSeq" id="WP_277861966.1">
    <property type="nucleotide sequence ID" value="NZ_JARRAG010000002.1"/>
</dbReference>
<reference evidence="3 4" key="1">
    <citation type="submission" date="2023-03" db="EMBL/GenBank/DDBJ databases">
        <title>Paludisphaera mucosa sp. nov. a novel planctomycete from northern fen.</title>
        <authorList>
            <person name="Ivanova A."/>
        </authorList>
    </citation>
    <scope>NUCLEOTIDE SEQUENCE [LARGE SCALE GENOMIC DNA]</scope>
    <source>
        <strain evidence="3 4">Pla2</strain>
    </source>
</reference>
<keyword evidence="4" id="KW-1185">Reference proteome</keyword>
<evidence type="ECO:0000313" key="4">
    <source>
        <dbReference type="Proteomes" id="UP001216907"/>
    </source>
</evidence>
<dbReference type="SMART" id="SM00567">
    <property type="entry name" value="EZ_HEAT"/>
    <property type="match status" value="2"/>
</dbReference>
<organism evidence="3 4">
    <name type="scientific">Paludisphaera mucosa</name>
    <dbReference type="NCBI Taxonomy" id="3030827"/>
    <lineage>
        <taxon>Bacteria</taxon>
        <taxon>Pseudomonadati</taxon>
        <taxon>Planctomycetota</taxon>
        <taxon>Planctomycetia</taxon>
        <taxon>Isosphaerales</taxon>
        <taxon>Isosphaeraceae</taxon>
        <taxon>Paludisphaera</taxon>
    </lineage>
</organism>
<evidence type="ECO:0000256" key="2">
    <source>
        <dbReference type="SAM" id="Phobius"/>
    </source>
</evidence>
<dbReference type="Pfam" id="PF13646">
    <property type="entry name" value="HEAT_2"/>
    <property type="match status" value="1"/>
</dbReference>
<sequence>MPSPNAPGDLDFRTPRSEEPGDPADLPDVEMPSAGFVLRLFVIPALVVAAVVAVWLLFGVLAGGRGDALQYVREIRSGTGSWRSAFELANLLQGDPKTATDPRILGELTDMLGVELDRAADPRLAQYLALAIGTFRTLDARLADGRTPDPLAMLARALDGRFDSSIRLAAAASLARQGARLEGGLDDPRVIVALGDAANAADSPELRRLAVFALGFCGGEAATGSLRGRLRSDDDRFVRYNAAIALTRRGDASALAILREMLGAAAASRPDDESPDLVETIQLQALEALAASKPNDAMRQLRPEIEALARTGSAAVRTRAESGLQFLQSGRAL</sequence>
<proteinExistence type="predicted"/>
<feature type="region of interest" description="Disordered" evidence="1">
    <location>
        <begin position="1"/>
        <end position="27"/>
    </location>
</feature>
<dbReference type="InterPro" id="IPR016024">
    <property type="entry name" value="ARM-type_fold"/>
</dbReference>
<dbReference type="InterPro" id="IPR004155">
    <property type="entry name" value="PBS_lyase_HEAT"/>
</dbReference>
<dbReference type="SUPFAM" id="SSF48371">
    <property type="entry name" value="ARM repeat"/>
    <property type="match status" value="1"/>
</dbReference>
<dbReference type="EMBL" id="JARRAG010000002">
    <property type="protein sequence ID" value="MDG3005635.1"/>
    <property type="molecule type" value="Genomic_DNA"/>
</dbReference>
<evidence type="ECO:0000256" key="1">
    <source>
        <dbReference type="SAM" id="MobiDB-lite"/>
    </source>
</evidence>
<dbReference type="Proteomes" id="UP001216907">
    <property type="component" value="Unassembled WGS sequence"/>
</dbReference>
<feature type="transmembrane region" description="Helical" evidence="2">
    <location>
        <begin position="36"/>
        <end position="63"/>
    </location>
</feature>
<feature type="compositionally biased region" description="Basic and acidic residues" evidence="1">
    <location>
        <begin position="10"/>
        <end position="19"/>
    </location>
</feature>
<protein>
    <submittedName>
        <fullName evidence="3">HEAT repeat domain-containing protein</fullName>
    </submittedName>
</protein>
<gene>
    <name evidence="3" type="ORF">PZE19_17750</name>
</gene>